<organism evidence="2 3">
    <name type="scientific">Iris pallida</name>
    <name type="common">Sweet iris</name>
    <dbReference type="NCBI Taxonomy" id="29817"/>
    <lineage>
        <taxon>Eukaryota</taxon>
        <taxon>Viridiplantae</taxon>
        <taxon>Streptophyta</taxon>
        <taxon>Embryophyta</taxon>
        <taxon>Tracheophyta</taxon>
        <taxon>Spermatophyta</taxon>
        <taxon>Magnoliopsida</taxon>
        <taxon>Liliopsida</taxon>
        <taxon>Asparagales</taxon>
        <taxon>Iridaceae</taxon>
        <taxon>Iridoideae</taxon>
        <taxon>Irideae</taxon>
        <taxon>Iris</taxon>
    </lineage>
</organism>
<dbReference type="EMBL" id="JANAVB010039304">
    <property type="protein sequence ID" value="KAJ6799730.1"/>
    <property type="molecule type" value="Genomic_DNA"/>
</dbReference>
<sequence length="143" mass="15983">MLGSRSATGGQKEECGSRKTWLPGTLDDRAVEGLQRRGDAHDASRKEEIRRRSRLTVAPEVSWRRGDTRGTPREEEVRRSGKHCAQKSFAGRRRARGWTQMQRSLVTATSPRRSGGETEIAYPDFYGPQAGPLLETTPEASQD</sequence>
<evidence type="ECO:0000313" key="2">
    <source>
        <dbReference type="EMBL" id="KAJ6799730.1"/>
    </source>
</evidence>
<keyword evidence="3" id="KW-1185">Reference proteome</keyword>
<evidence type="ECO:0000313" key="3">
    <source>
        <dbReference type="Proteomes" id="UP001140949"/>
    </source>
</evidence>
<protein>
    <submittedName>
        <fullName evidence="2">Uncharacterized protein</fullName>
    </submittedName>
</protein>
<feature type="region of interest" description="Disordered" evidence="1">
    <location>
        <begin position="1"/>
        <end position="143"/>
    </location>
</feature>
<gene>
    <name evidence="2" type="ORF">M6B38_206035</name>
</gene>
<feature type="compositionally biased region" description="Basic and acidic residues" evidence="1">
    <location>
        <begin position="62"/>
        <end position="79"/>
    </location>
</feature>
<feature type="compositionally biased region" description="Polar residues" evidence="1">
    <location>
        <begin position="99"/>
        <end position="112"/>
    </location>
</feature>
<dbReference type="Proteomes" id="UP001140949">
    <property type="component" value="Unassembled WGS sequence"/>
</dbReference>
<evidence type="ECO:0000256" key="1">
    <source>
        <dbReference type="SAM" id="MobiDB-lite"/>
    </source>
</evidence>
<comment type="caution">
    <text evidence="2">The sequence shown here is derived from an EMBL/GenBank/DDBJ whole genome shotgun (WGS) entry which is preliminary data.</text>
</comment>
<feature type="compositionally biased region" description="Basic residues" evidence="1">
    <location>
        <begin position="80"/>
        <end position="96"/>
    </location>
</feature>
<dbReference type="AlphaFoldDB" id="A0AAX6E6Y3"/>
<reference evidence="2" key="1">
    <citation type="journal article" date="2023" name="GigaByte">
        <title>Genome assembly of the bearded iris, Iris pallida Lam.</title>
        <authorList>
            <person name="Bruccoleri R.E."/>
            <person name="Oakeley E.J."/>
            <person name="Faust A.M.E."/>
            <person name="Altorfer M."/>
            <person name="Dessus-Babus S."/>
            <person name="Burckhardt D."/>
            <person name="Oertli M."/>
            <person name="Naumann U."/>
            <person name="Petersen F."/>
            <person name="Wong J."/>
        </authorList>
    </citation>
    <scope>NUCLEOTIDE SEQUENCE</scope>
    <source>
        <strain evidence="2">GSM-AAB239-AS_SAM_17_03QT</strain>
    </source>
</reference>
<reference evidence="2" key="2">
    <citation type="submission" date="2023-04" db="EMBL/GenBank/DDBJ databases">
        <authorList>
            <person name="Bruccoleri R.E."/>
            <person name="Oakeley E.J."/>
            <person name="Faust A.-M."/>
            <person name="Dessus-Babus S."/>
            <person name="Altorfer M."/>
            <person name="Burckhardt D."/>
            <person name="Oertli M."/>
            <person name="Naumann U."/>
            <person name="Petersen F."/>
            <person name="Wong J."/>
        </authorList>
    </citation>
    <scope>NUCLEOTIDE SEQUENCE</scope>
    <source>
        <strain evidence="2">GSM-AAB239-AS_SAM_17_03QT</strain>
        <tissue evidence="2">Leaf</tissue>
    </source>
</reference>
<accession>A0AAX6E6Y3</accession>
<name>A0AAX6E6Y3_IRIPA</name>
<proteinExistence type="predicted"/>
<feature type="compositionally biased region" description="Basic and acidic residues" evidence="1">
    <location>
        <begin position="26"/>
        <end position="50"/>
    </location>
</feature>